<dbReference type="OrthoDB" id="9801546at2"/>
<dbReference type="PANTHER" id="PTHR38445:SF9">
    <property type="entry name" value="HTH-TYPE TRANSCRIPTIONAL REPRESSOR YTRA"/>
    <property type="match status" value="1"/>
</dbReference>
<keyword evidence="3" id="KW-0804">Transcription</keyword>
<evidence type="ECO:0000256" key="1">
    <source>
        <dbReference type="ARBA" id="ARBA00023015"/>
    </source>
</evidence>
<dbReference type="RefSeq" id="WP_073009987.1">
    <property type="nucleotide sequence ID" value="NZ_FQZO01000007.1"/>
</dbReference>
<keyword evidence="1" id="KW-0805">Transcription regulation</keyword>
<keyword evidence="6" id="KW-1185">Reference proteome</keyword>
<dbReference type="CDD" id="cd07377">
    <property type="entry name" value="WHTH_GntR"/>
    <property type="match status" value="1"/>
</dbReference>
<dbReference type="InterPro" id="IPR000524">
    <property type="entry name" value="Tscrpt_reg_HTH_GntR"/>
</dbReference>
<protein>
    <submittedName>
        <fullName evidence="5">Transcriptional regulator, GntR family</fullName>
    </submittedName>
</protein>
<keyword evidence="2" id="KW-0238">DNA-binding</keyword>
<dbReference type="SUPFAM" id="SSF46785">
    <property type="entry name" value="Winged helix' DNA-binding domain"/>
    <property type="match status" value="1"/>
</dbReference>
<dbReference type="EMBL" id="FQZO01000007">
    <property type="protein sequence ID" value="SHJ69916.1"/>
    <property type="molecule type" value="Genomic_DNA"/>
</dbReference>
<dbReference type="PANTHER" id="PTHR38445">
    <property type="entry name" value="HTH-TYPE TRANSCRIPTIONAL REPRESSOR YTRA"/>
    <property type="match status" value="1"/>
</dbReference>
<evidence type="ECO:0000256" key="3">
    <source>
        <dbReference type="ARBA" id="ARBA00023163"/>
    </source>
</evidence>
<dbReference type="SMART" id="SM00345">
    <property type="entry name" value="HTH_GNTR"/>
    <property type="match status" value="1"/>
</dbReference>
<dbReference type="AlphaFoldDB" id="A0A1M6LFI8"/>
<evidence type="ECO:0000259" key="4">
    <source>
        <dbReference type="PROSITE" id="PS50949"/>
    </source>
</evidence>
<dbReference type="Gene3D" id="1.10.10.10">
    <property type="entry name" value="Winged helix-like DNA-binding domain superfamily/Winged helix DNA-binding domain"/>
    <property type="match status" value="1"/>
</dbReference>
<reference evidence="5 6" key="1">
    <citation type="submission" date="2016-11" db="EMBL/GenBank/DDBJ databases">
        <authorList>
            <person name="Jaros S."/>
            <person name="Januszkiewicz K."/>
            <person name="Wedrychowicz H."/>
        </authorList>
    </citation>
    <scope>NUCLEOTIDE SEQUENCE [LARGE SCALE GENOMIC DNA]</scope>
    <source>
        <strain evidence="5 6">DSM 21864</strain>
    </source>
</reference>
<sequence length="141" mass="16129">MITIDARSSSPIYEQIVQGMKENILKGILLPGDKLPSVRELASMIMTNPNTVSKAYGELERQKVIETIRGKGTFVSQSYRPRIEEDRMNKLKEDLKKIILEAYYMGVDKEKIVEIMDEFYTELNVDKGKNVNAELQGNKEV</sequence>
<dbReference type="PROSITE" id="PS50949">
    <property type="entry name" value="HTH_GNTR"/>
    <property type="match status" value="1"/>
</dbReference>
<evidence type="ECO:0000313" key="5">
    <source>
        <dbReference type="EMBL" id="SHJ69916.1"/>
    </source>
</evidence>
<gene>
    <name evidence="5" type="ORF">SAMN05444401_3618</name>
</gene>
<accession>A0A1M6LFI8</accession>
<evidence type="ECO:0000256" key="2">
    <source>
        <dbReference type="ARBA" id="ARBA00023125"/>
    </source>
</evidence>
<dbReference type="InterPro" id="IPR036388">
    <property type="entry name" value="WH-like_DNA-bd_sf"/>
</dbReference>
<dbReference type="GO" id="GO:0003677">
    <property type="term" value="F:DNA binding"/>
    <property type="evidence" value="ECO:0007669"/>
    <property type="project" value="UniProtKB-KW"/>
</dbReference>
<dbReference type="STRING" id="1121298.SAMN05444401_3618"/>
<feature type="domain" description="HTH gntR-type" evidence="4">
    <location>
        <begin position="10"/>
        <end position="78"/>
    </location>
</feature>
<dbReference type="InterPro" id="IPR036390">
    <property type="entry name" value="WH_DNA-bd_sf"/>
</dbReference>
<name>A0A1M6LFI8_9CLOT</name>
<dbReference type="Pfam" id="PF00392">
    <property type="entry name" value="GntR"/>
    <property type="match status" value="1"/>
</dbReference>
<organism evidence="5 6">
    <name type="scientific">Clostridium amylolyticum</name>
    <dbReference type="NCBI Taxonomy" id="1121298"/>
    <lineage>
        <taxon>Bacteria</taxon>
        <taxon>Bacillati</taxon>
        <taxon>Bacillota</taxon>
        <taxon>Clostridia</taxon>
        <taxon>Eubacteriales</taxon>
        <taxon>Clostridiaceae</taxon>
        <taxon>Clostridium</taxon>
    </lineage>
</organism>
<proteinExistence type="predicted"/>
<dbReference type="Proteomes" id="UP000184080">
    <property type="component" value="Unassembled WGS sequence"/>
</dbReference>
<evidence type="ECO:0000313" key="6">
    <source>
        <dbReference type="Proteomes" id="UP000184080"/>
    </source>
</evidence>
<dbReference type="GO" id="GO:0003700">
    <property type="term" value="F:DNA-binding transcription factor activity"/>
    <property type="evidence" value="ECO:0007669"/>
    <property type="project" value="InterPro"/>
</dbReference>